<dbReference type="PANTHER" id="PTHR43798">
    <property type="entry name" value="MONOACYLGLYCEROL LIPASE"/>
    <property type="match status" value="1"/>
</dbReference>
<feature type="chain" id="PRO_5011721409" evidence="1">
    <location>
        <begin position="21"/>
        <end position="273"/>
    </location>
</feature>
<dbReference type="AlphaFoldDB" id="A0A1I1A7F1"/>
<dbReference type="GO" id="GO:0016020">
    <property type="term" value="C:membrane"/>
    <property type="evidence" value="ECO:0007669"/>
    <property type="project" value="TreeGrafter"/>
</dbReference>
<dbReference type="InterPro" id="IPR050266">
    <property type="entry name" value="AB_hydrolase_sf"/>
</dbReference>
<dbReference type="OrthoDB" id="9780932at2"/>
<proteinExistence type="predicted"/>
<reference evidence="3 4" key="1">
    <citation type="submission" date="2016-10" db="EMBL/GenBank/DDBJ databases">
        <authorList>
            <person name="de Groot N.N."/>
        </authorList>
    </citation>
    <scope>NUCLEOTIDE SEQUENCE [LARGE SCALE GENOMIC DNA]</scope>
    <source>
        <strain evidence="3 4">DSM 23399</strain>
    </source>
</reference>
<keyword evidence="4" id="KW-1185">Reference proteome</keyword>
<dbReference type="InterPro" id="IPR029058">
    <property type="entry name" value="AB_hydrolase_fold"/>
</dbReference>
<dbReference type="Proteomes" id="UP000198790">
    <property type="component" value="Unassembled WGS sequence"/>
</dbReference>
<dbReference type="SUPFAM" id="SSF53474">
    <property type="entry name" value="alpha/beta-Hydrolases"/>
    <property type="match status" value="1"/>
</dbReference>
<evidence type="ECO:0000313" key="4">
    <source>
        <dbReference type="Proteomes" id="UP000198790"/>
    </source>
</evidence>
<feature type="domain" description="AB hydrolase-1" evidence="2">
    <location>
        <begin position="48"/>
        <end position="159"/>
    </location>
</feature>
<keyword evidence="1" id="KW-0732">Signal</keyword>
<sequence>MRNFFILLFFTLISTNTAFGQLPVNKNGRFLEINKAQIYFEEYGEGEPLFLLHGFLNTADNWSNFIEEYSKNYRVIVWDMRGHGRSTNPDDQKDFKHQQAAMDLLELMDKLTIDKTKAIGHSSGAITILYAASIAPEKFEAIIPIAGQHHYSEPVRDWIKSKIWEDFFDQEELDSLHGRKKSELLKRQFYNFWKLNGDPSLSNELLQRITARTLVVHGDNDFIPVTQAWEIYNNIPYARIWISPNTGHMPQYGPGNDTDFIRRSLDFLKGEGW</sequence>
<dbReference type="Pfam" id="PF00561">
    <property type="entry name" value="Abhydrolase_1"/>
    <property type="match status" value="1"/>
</dbReference>
<accession>A0A1I1A7F1</accession>
<evidence type="ECO:0000313" key="3">
    <source>
        <dbReference type="EMBL" id="SFB33452.1"/>
    </source>
</evidence>
<dbReference type="PANTHER" id="PTHR43798:SF33">
    <property type="entry name" value="HYDROLASE, PUTATIVE (AFU_ORTHOLOGUE AFUA_2G14860)-RELATED"/>
    <property type="match status" value="1"/>
</dbReference>
<organism evidence="3 4">
    <name type="scientific">Algoriphagus aquimarinus</name>
    <dbReference type="NCBI Taxonomy" id="237018"/>
    <lineage>
        <taxon>Bacteria</taxon>
        <taxon>Pseudomonadati</taxon>
        <taxon>Bacteroidota</taxon>
        <taxon>Cytophagia</taxon>
        <taxon>Cytophagales</taxon>
        <taxon>Cyclobacteriaceae</taxon>
        <taxon>Algoriphagus</taxon>
    </lineage>
</organism>
<dbReference type="InterPro" id="IPR000073">
    <property type="entry name" value="AB_hydrolase_1"/>
</dbReference>
<dbReference type="EMBL" id="FOKK01000007">
    <property type="protein sequence ID" value="SFB33452.1"/>
    <property type="molecule type" value="Genomic_DNA"/>
</dbReference>
<name>A0A1I1A7F1_9BACT</name>
<dbReference type="Gene3D" id="3.40.50.1820">
    <property type="entry name" value="alpha/beta hydrolase"/>
    <property type="match status" value="1"/>
</dbReference>
<protein>
    <submittedName>
        <fullName evidence="3">Pimeloyl-ACP methyl ester carboxylesterase</fullName>
    </submittedName>
</protein>
<evidence type="ECO:0000259" key="2">
    <source>
        <dbReference type="Pfam" id="PF00561"/>
    </source>
</evidence>
<evidence type="ECO:0000256" key="1">
    <source>
        <dbReference type="SAM" id="SignalP"/>
    </source>
</evidence>
<dbReference type="STRING" id="237018.SAMN04489723_107208"/>
<feature type="signal peptide" evidence="1">
    <location>
        <begin position="1"/>
        <end position="20"/>
    </location>
</feature>
<dbReference type="RefSeq" id="WP_092897465.1">
    <property type="nucleotide sequence ID" value="NZ_FOKK01000007.1"/>
</dbReference>
<gene>
    <name evidence="3" type="ORF">SAMN04489723_107208</name>
</gene>